<dbReference type="Proteomes" id="UP000238071">
    <property type="component" value="Unassembled WGS sequence"/>
</dbReference>
<evidence type="ECO:0000313" key="1">
    <source>
        <dbReference type="EMBL" id="PPK65985.1"/>
    </source>
</evidence>
<comment type="caution">
    <text evidence="1">The sequence shown here is derived from an EMBL/GenBank/DDBJ whole genome shotgun (WGS) entry which is preliminary data.</text>
</comment>
<gene>
    <name evidence="1" type="ORF">B0F88_11817</name>
</gene>
<dbReference type="RefSeq" id="WP_104425093.1">
    <property type="nucleotide sequence ID" value="NZ_PTIY01000018.1"/>
</dbReference>
<evidence type="ECO:0000313" key="2">
    <source>
        <dbReference type="Proteomes" id="UP000238071"/>
    </source>
</evidence>
<keyword evidence="2" id="KW-1185">Reference proteome</keyword>
<dbReference type="Pfam" id="PF19267">
    <property type="entry name" value="CIS_spike_tip"/>
    <property type="match status" value="1"/>
</dbReference>
<sequence length="144" mass="14670">MLDSILLEGDKAIFMPNFGAAIVVVQPGDLKATGPATVKGKKICVDGDEKKVSVPGCAYMTPQYCIPGVGTLEIDALAGDQKAGKTKTGGKLVLLKGGTFTAKFSVQTPAQQPPPGPGGPIPDSTAQYSGSGMFLTTNLTVKGS</sequence>
<proteinExistence type="predicted"/>
<protein>
    <submittedName>
        <fullName evidence="1">Uncharacterized protein</fullName>
    </submittedName>
</protein>
<dbReference type="InterPro" id="IPR045362">
    <property type="entry name" value="CIS_spike_tip"/>
</dbReference>
<reference evidence="1 2" key="1">
    <citation type="submission" date="2018-02" db="EMBL/GenBank/DDBJ databases">
        <title>Subsurface microbial communities from deep shales in Ohio and West Virginia, USA.</title>
        <authorList>
            <person name="Wrighton K."/>
        </authorList>
    </citation>
    <scope>NUCLEOTIDE SEQUENCE [LARGE SCALE GENOMIC DNA]</scope>
    <source>
        <strain evidence="1 2">OWC-G53F</strain>
    </source>
</reference>
<dbReference type="EMBL" id="PTIY01000018">
    <property type="protein sequence ID" value="PPK65985.1"/>
    <property type="molecule type" value="Genomic_DNA"/>
</dbReference>
<accession>A0A2S6GL98</accession>
<dbReference type="OrthoDB" id="5518630at2"/>
<dbReference type="AlphaFoldDB" id="A0A2S6GL98"/>
<organism evidence="1 2">
    <name type="scientific">Methylobacter tundripaludum</name>
    <dbReference type="NCBI Taxonomy" id="173365"/>
    <lineage>
        <taxon>Bacteria</taxon>
        <taxon>Pseudomonadati</taxon>
        <taxon>Pseudomonadota</taxon>
        <taxon>Gammaproteobacteria</taxon>
        <taxon>Methylococcales</taxon>
        <taxon>Methylococcaceae</taxon>
        <taxon>Methylobacter</taxon>
    </lineage>
</organism>
<name>A0A2S6GL98_9GAMM</name>